<evidence type="ECO:0000313" key="2">
    <source>
        <dbReference type="Proteomes" id="UP000646745"/>
    </source>
</evidence>
<dbReference type="EMBL" id="BMZI01000004">
    <property type="protein sequence ID" value="GHB20659.1"/>
    <property type="molecule type" value="Genomic_DNA"/>
</dbReference>
<dbReference type="PRINTS" id="PR01210">
    <property type="entry name" value="GGTRANSPTASE"/>
</dbReference>
<sequence>MRLAFDHNNPYASRRSATYADTGMVAASQPQAAQAGRDMLAKGGNAIDAAIATAAVLTVVEPTGNGIGGDAFALVWIADSAGGNSEGKGRLYGLDASGHAPAGLTRETVMSAGHDEMPLHGWTPVTVPGIPAAWAELSKSYGKLEFATLLEPAIRIARSGFPVSPIISQLWQRAEREFRAKADDPAIAPWLDAFAPEGQAPRAGERYRNEAQARTLESLAASRCESFYRGELAQKIDAFSRATGGYLRAEDLADYAPKWVEPISVNYRGVDVWEIPPSGQGMVALMALNMMEGFDPSVRDDPQLLHRQFEAMKLAYTDGHHHITQADRMRVSVDALLSESYAETRRQLIGERAIDPTPGEPSAGGTVYLATADSDGNMVSYIQSNYHGFGSGVVVPETGISLQNRGHGFSLDSAHVNVLAPGKQTFHTIIPGFLTQDGAGLGPFGVMGGFMQPQGHMQVVMNLVDYGLNPQAALDAPRWQWMGGRKIGIEPGYPLHLIREMADRGHQISLAVDSTRYGRGQIILRDPQSGVYCGGTEPRTDSSIAVL</sequence>
<dbReference type="Pfam" id="PF01019">
    <property type="entry name" value="G_glu_transpept"/>
    <property type="match status" value="1"/>
</dbReference>
<dbReference type="InterPro" id="IPR029055">
    <property type="entry name" value="Ntn_hydrolases_N"/>
</dbReference>
<gene>
    <name evidence="1" type="ORF">GCM10009038_19270</name>
</gene>
<reference evidence="2" key="1">
    <citation type="journal article" date="2019" name="Int. J. Syst. Evol. Microbiol.">
        <title>The Global Catalogue of Microorganisms (GCM) 10K type strain sequencing project: providing services to taxonomists for standard genome sequencing and annotation.</title>
        <authorList>
            <consortium name="The Broad Institute Genomics Platform"/>
            <consortium name="The Broad Institute Genome Sequencing Center for Infectious Disease"/>
            <person name="Wu L."/>
            <person name="Ma J."/>
        </authorList>
    </citation>
    <scope>NUCLEOTIDE SEQUENCE [LARGE SCALE GENOMIC DNA]</scope>
    <source>
        <strain evidence="2">KCTC 32998</strain>
    </source>
</reference>
<name>A0ABQ3DYN9_9GAMM</name>
<dbReference type="InterPro" id="IPR043137">
    <property type="entry name" value="GGT_ssub_C"/>
</dbReference>
<dbReference type="InterPro" id="IPR052896">
    <property type="entry name" value="GGT-like_enzyme"/>
</dbReference>
<dbReference type="PANTHER" id="PTHR43881:SF1">
    <property type="entry name" value="GAMMA-GLUTAMYLTRANSPEPTIDASE (AFU_ORTHOLOGUE AFUA_4G13580)"/>
    <property type="match status" value="1"/>
</dbReference>
<proteinExistence type="predicted"/>
<dbReference type="RefSeq" id="WP_189444474.1">
    <property type="nucleotide sequence ID" value="NZ_BMZI01000004.1"/>
</dbReference>
<accession>A0ABQ3DYN9</accession>
<dbReference type="PANTHER" id="PTHR43881">
    <property type="entry name" value="GAMMA-GLUTAMYLTRANSPEPTIDASE (AFU_ORTHOLOGUE AFUA_4G13580)"/>
    <property type="match status" value="1"/>
</dbReference>
<dbReference type="Proteomes" id="UP000646745">
    <property type="component" value="Unassembled WGS sequence"/>
</dbReference>
<evidence type="ECO:0000313" key="1">
    <source>
        <dbReference type="EMBL" id="GHB20659.1"/>
    </source>
</evidence>
<dbReference type="Gene3D" id="3.60.20.40">
    <property type="match status" value="1"/>
</dbReference>
<dbReference type="Gene3D" id="1.10.246.130">
    <property type="match status" value="1"/>
</dbReference>
<dbReference type="InterPro" id="IPR043138">
    <property type="entry name" value="GGT_lsub"/>
</dbReference>
<dbReference type="SUPFAM" id="SSF56235">
    <property type="entry name" value="N-terminal nucleophile aminohydrolases (Ntn hydrolases)"/>
    <property type="match status" value="1"/>
</dbReference>
<organism evidence="1 2">
    <name type="scientific">Salinicola rhizosphaerae</name>
    <dbReference type="NCBI Taxonomy" id="1443141"/>
    <lineage>
        <taxon>Bacteria</taxon>
        <taxon>Pseudomonadati</taxon>
        <taxon>Pseudomonadota</taxon>
        <taxon>Gammaproteobacteria</taxon>
        <taxon>Oceanospirillales</taxon>
        <taxon>Halomonadaceae</taxon>
        <taxon>Salinicola</taxon>
    </lineage>
</organism>
<comment type="caution">
    <text evidence="1">The sequence shown here is derived from an EMBL/GenBank/DDBJ whole genome shotgun (WGS) entry which is preliminary data.</text>
</comment>
<protein>
    <submittedName>
        <fullName evidence="1">Gamma-glutamyltranspeptidase</fullName>
    </submittedName>
</protein>
<keyword evidence="2" id="KW-1185">Reference proteome</keyword>